<dbReference type="AlphaFoldDB" id="A0A4U7KZ63"/>
<dbReference type="GeneID" id="40724042"/>
<proteinExistence type="predicted"/>
<feature type="region of interest" description="Disordered" evidence="1">
    <location>
        <begin position="144"/>
        <end position="201"/>
    </location>
</feature>
<dbReference type="Proteomes" id="UP000306050">
    <property type="component" value="Chromosome SGRAM_10"/>
</dbReference>
<protein>
    <submittedName>
        <fullName evidence="2">Uncharacterized protein</fullName>
    </submittedName>
</protein>
<feature type="region of interest" description="Disordered" evidence="1">
    <location>
        <begin position="259"/>
        <end position="288"/>
    </location>
</feature>
<dbReference type="KEGG" id="sgra:EX895_001147"/>
<organism evidence="2 3">
    <name type="scientific">Sporisorium graminicola</name>
    <dbReference type="NCBI Taxonomy" id="280036"/>
    <lineage>
        <taxon>Eukaryota</taxon>
        <taxon>Fungi</taxon>
        <taxon>Dikarya</taxon>
        <taxon>Basidiomycota</taxon>
        <taxon>Ustilaginomycotina</taxon>
        <taxon>Ustilaginomycetes</taxon>
        <taxon>Ustilaginales</taxon>
        <taxon>Ustilaginaceae</taxon>
        <taxon>Sporisorium</taxon>
    </lineage>
</organism>
<name>A0A4U7KZ63_9BASI</name>
<evidence type="ECO:0000313" key="2">
    <source>
        <dbReference type="EMBL" id="TKY89850.1"/>
    </source>
</evidence>
<dbReference type="OrthoDB" id="2552985at2759"/>
<dbReference type="EMBL" id="SRRM01000003">
    <property type="protein sequence ID" value="TKY89850.1"/>
    <property type="molecule type" value="Genomic_DNA"/>
</dbReference>
<evidence type="ECO:0000313" key="3">
    <source>
        <dbReference type="Proteomes" id="UP000306050"/>
    </source>
</evidence>
<comment type="caution">
    <text evidence="2">The sequence shown here is derived from an EMBL/GenBank/DDBJ whole genome shotgun (WGS) entry which is preliminary data.</text>
</comment>
<evidence type="ECO:0000256" key="1">
    <source>
        <dbReference type="SAM" id="MobiDB-lite"/>
    </source>
</evidence>
<feature type="region of interest" description="Disordered" evidence="1">
    <location>
        <begin position="336"/>
        <end position="366"/>
    </location>
</feature>
<keyword evidence="3" id="KW-1185">Reference proteome</keyword>
<feature type="compositionally biased region" description="Polar residues" evidence="1">
    <location>
        <begin position="275"/>
        <end position="288"/>
    </location>
</feature>
<reference evidence="2 3" key="1">
    <citation type="submission" date="2019-05" db="EMBL/GenBank/DDBJ databases">
        <title>Sporisorium graminicola CBS 10092 draft sequencing and annotation.</title>
        <authorList>
            <person name="Solano-Gonzalez S."/>
            <person name="Caddick M.X."/>
            <person name="Darby A."/>
        </authorList>
    </citation>
    <scope>NUCLEOTIDE SEQUENCE [LARGE SCALE GENOMIC DNA]</scope>
    <source>
        <strain evidence="2 3">CBS 10092</strain>
    </source>
</reference>
<gene>
    <name evidence="2" type="ORF">EX895_001147</name>
</gene>
<sequence length="693" mass="74539">MRSLVFLPPPNLSHFPTAAYPHSIRQTTFTLASHPPLDRPARILADETRAPSHNVSQQQEVIVPDSVDLHQEVLHFDSVQDDESIARSEVPDAPVGVPWEVLHGVDASVAGAGIDRGDARRALKRVRIRSPVLVVETPERRGFAFKAQNPRAGGEGSSDGQEHVYDQEGRTEVEADKSRVVLGEESDSGDEHADTSNSIVRRSIVADETNATLPCLATEHTSNAGVDQSRHDTDQSSHRYDLSLVAAIPVSRVAAAKAANHSTSSTAAPPERVSADTNPASQSASSLQIRPPVPAAVGAGEPQATCRFTFFSKRAAPRASNSITAASATNHALADDEPSTQLQPAPTHACPSTVAAAPTHNDRGESSIRATLPTMNAYEASYDSLPFRAAPSEASLEQQHSILPPPILHFTLAHVTPLSRILAQPMHYISSSTPRAARFGADGAAALGGVSSRVNLLVVVKEVGEVKRVRNRFAVDAPNTAARSARGDVGRGVSRAFEEAAREQNASDSRDGKTERLELVVMDGRMSPIRRLIDHDSMEEWSLVEEPEEKSLFTVVLWGAIARDWSNPALSLPDLGLDLDPTTTPATTLTPTPLQPGDVISLTNLALSPRPPLLPSLPPSDAKRRLGTGLAAKISLAAHASARNKSAVELCYRSHTLHPHTDAPRNFDDAVAAFDLRSRRVLELCRLWKCQRF</sequence>
<feature type="compositionally biased region" description="Basic and acidic residues" evidence="1">
    <location>
        <begin position="160"/>
        <end position="179"/>
    </location>
</feature>
<dbReference type="RefSeq" id="XP_029741835.1">
    <property type="nucleotide sequence ID" value="XM_029881747.1"/>
</dbReference>
<accession>A0A4U7KZ63</accession>